<dbReference type="PROSITE" id="PS00211">
    <property type="entry name" value="ABC_TRANSPORTER_1"/>
    <property type="match status" value="1"/>
</dbReference>
<keyword evidence="5" id="KW-1185">Reference proteome</keyword>
<dbReference type="InterPro" id="IPR027417">
    <property type="entry name" value="P-loop_NTPase"/>
</dbReference>
<dbReference type="Gene3D" id="3.40.50.300">
    <property type="entry name" value="P-loop containing nucleotide triphosphate hydrolases"/>
    <property type="match status" value="1"/>
</dbReference>
<keyword evidence="1" id="KW-0547">Nucleotide-binding</keyword>
<evidence type="ECO:0000313" key="5">
    <source>
        <dbReference type="Proteomes" id="UP000315010"/>
    </source>
</evidence>
<accession>A0A5C5Z637</accession>
<dbReference type="SMART" id="SM00382">
    <property type="entry name" value="AAA"/>
    <property type="match status" value="1"/>
</dbReference>
<organism evidence="4 5">
    <name type="scientific">Novipirellula herctigrandis</name>
    <dbReference type="NCBI Taxonomy" id="2527986"/>
    <lineage>
        <taxon>Bacteria</taxon>
        <taxon>Pseudomonadati</taxon>
        <taxon>Planctomycetota</taxon>
        <taxon>Planctomycetia</taxon>
        <taxon>Pirellulales</taxon>
        <taxon>Pirellulaceae</taxon>
        <taxon>Novipirellula</taxon>
    </lineage>
</organism>
<dbReference type="PANTHER" id="PTHR43582:SF2">
    <property type="entry name" value="LINEARMYCIN RESISTANCE ATP-BINDING PROTEIN LNRL"/>
    <property type="match status" value="1"/>
</dbReference>
<dbReference type="Proteomes" id="UP000315010">
    <property type="component" value="Unassembled WGS sequence"/>
</dbReference>
<dbReference type="GO" id="GO:0016887">
    <property type="term" value="F:ATP hydrolysis activity"/>
    <property type="evidence" value="ECO:0007669"/>
    <property type="project" value="InterPro"/>
</dbReference>
<dbReference type="InterPro" id="IPR003439">
    <property type="entry name" value="ABC_transporter-like_ATP-bd"/>
</dbReference>
<dbReference type="EMBL" id="SJPJ01000001">
    <property type="protein sequence ID" value="TWT82536.1"/>
    <property type="molecule type" value="Genomic_DNA"/>
</dbReference>
<evidence type="ECO:0000256" key="2">
    <source>
        <dbReference type="ARBA" id="ARBA00022840"/>
    </source>
</evidence>
<comment type="caution">
    <text evidence="4">The sequence shown here is derived from an EMBL/GenBank/DDBJ whole genome shotgun (WGS) entry which is preliminary data.</text>
</comment>
<keyword evidence="4" id="KW-0378">Hydrolase</keyword>
<dbReference type="InterPro" id="IPR017871">
    <property type="entry name" value="ABC_transporter-like_CS"/>
</dbReference>
<keyword evidence="2 4" id="KW-0067">ATP-binding</keyword>
<dbReference type="AlphaFoldDB" id="A0A5C5Z637"/>
<dbReference type="SUPFAM" id="SSF52540">
    <property type="entry name" value="P-loop containing nucleoside triphosphate hydrolases"/>
    <property type="match status" value="1"/>
</dbReference>
<feature type="domain" description="ABC transporter" evidence="3">
    <location>
        <begin position="32"/>
        <end position="262"/>
    </location>
</feature>
<dbReference type="GO" id="GO:0005524">
    <property type="term" value="F:ATP binding"/>
    <property type="evidence" value="ECO:0007669"/>
    <property type="project" value="UniProtKB-KW"/>
</dbReference>
<gene>
    <name evidence="4" type="primary">drrA_3</name>
    <name evidence="4" type="ORF">CA13_39990</name>
</gene>
<evidence type="ECO:0000313" key="4">
    <source>
        <dbReference type="EMBL" id="TWT82536.1"/>
    </source>
</evidence>
<protein>
    <submittedName>
        <fullName evidence="4">Doxorubicin resistance ATP-binding protein DrrA</fullName>
        <ecNumber evidence="4">3.6.3.-</ecNumber>
    </submittedName>
</protein>
<evidence type="ECO:0000256" key="1">
    <source>
        <dbReference type="ARBA" id="ARBA00022741"/>
    </source>
</evidence>
<name>A0A5C5Z637_9BACT</name>
<dbReference type="PANTHER" id="PTHR43582">
    <property type="entry name" value="LINEARMYCIN RESISTANCE ATP-BINDING PROTEIN LNRL"/>
    <property type="match status" value="1"/>
</dbReference>
<dbReference type="EC" id="3.6.3.-" evidence="4"/>
<evidence type="ECO:0000259" key="3">
    <source>
        <dbReference type="PROSITE" id="PS50893"/>
    </source>
</evidence>
<reference evidence="4 5" key="1">
    <citation type="submission" date="2019-02" db="EMBL/GenBank/DDBJ databases">
        <title>Deep-cultivation of Planctomycetes and their phenomic and genomic characterization uncovers novel biology.</title>
        <authorList>
            <person name="Wiegand S."/>
            <person name="Jogler M."/>
            <person name="Boedeker C."/>
            <person name="Pinto D."/>
            <person name="Vollmers J."/>
            <person name="Rivas-Marin E."/>
            <person name="Kohn T."/>
            <person name="Peeters S.H."/>
            <person name="Heuer A."/>
            <person name="Rast P."/>
            <person name="Oberbeckmann S."/>
            <person name="Bunk B."/>
            <person name="Jeske O."/>
            <person name="Meyerdierks A."/>
            <person name="Storesund J.E."/>
            <person name="Kallscheuer N."/>
            <person name="Luecker S."/>
            <person name="Lage O.M."/>
            <person name="Pohl T."/>
            <person name="Merkel B.J."/>
            <person name="Hornburger P."/>
            <person name="Mueller R.-W."/>
            <person name="Bruemmer F."/>
            <person name="Labrenz M."/>
            <person name="Spormann A.M."/>
            <person name="Op Den Camp H."/>
            <person name="Overmann J."/>
            <person name="Amann R."/>
            <person name="Jetten M.S.M."/>
            <person name="Mascher T."/>
            <person name="Medema M.H."/>
            <person name="Devos D.P."/>
            <person name="Kaster A.-K."/>
            <person name="Ovreas L."/>
            <person name="Rohde M."/>
            <person name="Galperin M.Y."/>
            <person name="Jogler C."/>
        </authorList>
    </citation>
    <scope>NUCLEOTIDE SEQUENCE [LARGE SCALE GENOMIC DNA]</scope>
    <source>
        <strain evidence="4 5">CA13</strain>
    </source>
</reference>
<dbReference type="InterPro" id="IPR003593">
    <property type="entry name" value="AAA+_ATPase"/>
</dbReference>
<dbReference type="Pfam" id="PF00005">
    <property type="entry name" value="ABC_tran"/>
    <property type="match status" value="1"/>
</dbReference>
<sequence>MEAPEEPSTLHTVVFFRFSLSSRSAMTYSQVLAVDRLAKSFGAIEAVSDVSFQIGSGEVYGLLGPNGAGKTTTIDMICGLRNPDRGTVVVDGTDFSIDPRSAQRSMGVVPQEVALYEELSAEENLLFWGKLAGLSAKMAKQRTEQLLKDLMLTERRRDAVRTYSGGMKRRVNIGCGLLHNPKLLLLDEPTVGIDPQARANILDFVRGLTKQGTGVLYTTHYLEEAETLCDRIGIIDHGKLLAEGTLQELQNRLGGDRLFVLEGDFSEAEPSKWNGFMERFRILNQREHRLVVASIGERHPSDCLRELLDIPIQVDNAMVKKPNLSDVFLQLTGRELRE</sequence>
<dbReference type="PROSITE" id="PS50893">
    <property type="entry name" value="ABC_TRANSPORTER_2"/>
    <property type="match status" value="1"/>
</dbReference>
<proteinExistence type="predicted"/>